<dbReference type="RefSeq" id="XP_067916663.1">
    <property type="nucleotide sequence ID" value="XM_068071361.1"/>
</dbReference>
<dbReference type="EMBL" id="MIGC01010455">
    <property type="protein sequence ID" value="PHJ14929.1"/>
    <property type="molecule type" value="Genomic_DNA"/>
</dbReference>
<protein>
    <submittedName>
        <fullName evidence="2">Uncharacterized protein</fullName>
    </submittedName>
</protein>
<reference evidence="2 3" key="1">
    <citation type="journal article" date="2017" name="Int. J. Parasitol.">
        <title>The genome of the protozoan parasite Cystoisospora suis and a reverse vaccinology approach to identify vaccine candidates.</title>
        <authorList>
            <person name="Palmieri N."/>
            <person name="Shrestha A."/>
            <person name="Ruttkowski B."/>
            <person name="Beck T."/>
            <person name="Vogl C."/>
            <person name="Tomley F."/>
            <person name="Blake D.P."/>
            <person name="Joachim A."/>
        </authorList>
    </citation>
    <scope>NUCLEOTIDE SEQUENCE [LARGE SCALE GENOMIC DNA]</scope>
    <source>
        <strain evidence="2 3">Wien I</strain>
    </source>
</reference>
<dbReference type="VEuPathDB" id="ToxoDB:CSUI_011260"/>
<name>A0A2C6KBY1_9APIC</name>
<gene>
    <name evidence="2" type="ORF">CSUI_011260</name>
</gene>
<dbReference type="Proteomes" id="UP000221165">
    <property type="component" value="Unassembled WGS sequence"/>
</dbReference>
<evidence type="ECO:0000256" key="1">
    <source>
        <dbReference type="SAM" id="MobiDB-lite"/>
    </source>
</evidence>
<feature type="region of interest" description="Disordered" evidence="1">
    <location>
        <begin position="1"/>
        <end position="25"/>
    </location>
</feature>
<accession>A0A2C6KBY1</accession>
<dbReference type="AlphaFoldDB" id="A0A2C6KBY1"/>
<dbReference type="GeneID" id="94434572"/>
<keyword evidence="3" id="KW-1185">Reference proteome</keyword>
<feature type="compositionally biased region" description="Basic residues" evidence="1">
    <location>
        <begin position="15"/>
        <end position="24"/>
    </location>
</feature>
<evidence type="ECO:0000313" key="3">
    <source>
        <dbReference type="Proteomes" id="UP000221165"/>
    </source>
</evidence>
<comment type="caution">
    <text evidence="2">The sequence shown here is derived from an EMBL/GenBank/DDBJ whole genome shotgun (WGS) entry which is preliminary data.</text>
</comment>
<organism evidence="2 3">
    <name type="scientific">Cystoisospora suis</name>
    <dbReference type="NCBI Taxonomy" id="483139"/>
    <lineage>
        <taxon>Eukaryota</taxon>
        <taxon>Sar</taxon>
        <taxon>Alveolata</taxon>
        <taxon>Apicomplexa</taxon>
        <taxon>Conoidasida</taxon>
        <taxon>Coccidia</taxon>
        <taxon>Eucoccidiorida</taxon>
        <taxon>Eimeriorina</taxon>
        <taxon>Sarcocystidae</taxon>
        <taxon>Cystoisospora</taxon>
    </lineage>
</organism>
<proteinExistence type="predicted"/>
<evidence type="ECO:0000313" key="2">
    <source>
        <dbReference type="EMBL" id="PHJ14929.1"/>
    </source>
</evidence>
<sequence>MKELLNQDDMSSLKSKVKDRKNHMKHLDRSLESDVFSSSYLFSDDEEEEKEKKEKRVCWITRLKNKK</sequence>